<evidence type="ECO:0000313" key="2">
    <source>
        <dbReference type="Proteomes" id="UP000504638"/>
    </source>
</evidence>
<reference evidence="1 3" key="1">
    <citation type="submission" date="2020-01" db="EMBL/GenBank/DDBJ databases">
        <authorList>
            <consortium name="DOE Joint Genome Institute"/>
            <person name="Haridas S."/>
            <person name="Albert R."/>
            <person name="Binder M."/>
            <person name="Bloem J."/>
            <person name="Labutti K."/>
            <person name="Salamov A."/>
            <person name="Andreopoulos B."/>
            <person name="Baker S.E."/>
            <person name="Barry K."/>
            <person name="Bills G."/>
            <person name="Bluhm B.H."/>
            <person name="Cannon C."/>
            <person name="Castanera R."/>
            <person name="Culley D.E."/>
            <person name="Daum C."/>
            <person name="Ezra D."/>
            <person name="Gonzalez J.B."/>
            <person name="Henrissat B."/>
            <person name="Kuo A."/>
            <person name="Liang C."/>
            <person name="Lipzen A."/>
            <person name="Lutzoni F."/>
            <person name="Magnuson J."/>
            <person name="Mondo S."/>
            <person name="Nolan M."/>
            <person name="Ohm R."/>
            <person name="Pangilinan J."/>
            <person name="Park H.-J."/>
            <person name="Ramirez L."/>
            <person name="Alfaro M."/>
            <person name="Sun H."/>
            <person name="Tritt A."/>
            <person name="Yoshinaga Y."/>
            <person name="Zwiers L.-H."/>
            <person name="Turgeon B.G."/>
            <person name="Goodwin S.B."/>
            <person name="Spatafora J.W."/>
            <person name="Crous P.W."/>
            <person name="Grigoriev I.V."/>
        </authorList>
    </citation>
    <scope>NUCLEOTIDE SEQUENCE</scope>
    <source>
        <strain evidence="1 3">CBS 781.70</strain>
    </source>
</reference>
<proteinExistence type="predicted"/>
<keyword evidence="2" id="KW-1185">Reference proteome</keyword>
<dbReference type="EMBL" id="ML975150">
    <property type="protein sequence ID" value="KAF1816333.1"/>
    <property type="molecule type" value="Genomic_DNA"/>
</dbReference>
<protein>
    <submittedName>
        <fullName evidence="1 3">Uncharacterized protein</fullName>
    </submittedName>
</protein>
<dbReference type="AlphaFoldDB" id="A0A6G1GE62"/>
<organism evidence="1">
    <name type="scientific">Eremomyces bilateralis CBS 781.70</name>
    <dbReference type="NCBI Taxonomy" id="1392243"/>
    <lineage>
        <taxon>Eukaryota</taxon>
        <taxon>Fungi</taxon>
        <taxon>Dikarya</taxon>
        <taxon>Ascomycota</taxon>
        <taxon>Pezizomycotina</taxon>
        <taxon>Dothideomycetes</taxon>
        <taxon>Dothideomycetes incertae sedis</taxon>
        <taxon>Eremomycetales</taxon>
        <taxon>Eremomycetaceae</taxon>
        <taxon>Eremomyces</taxon>
    </lineage>
</organism>
<reference evidence="3" key="3">
    <citation type="submission" date="2025-04" db="UniProtKB">
        <authorList>
            <consortium name="RefSeq"/>
        </authorList>
    </citation>
    <scope>IDENTIFICATION</scope>
    <source>
        <strain evidence="3">CBS 781.70</strain>
    </source>
</reference>
<evidence type="ECO:0000313" key="3">
    <source>
        <dbReference type="RefSeq" id="XP_033537964.1"/>
    </source>
</evidence>
<dbReference type="RefSeq" id="XP_033537964.1">
    <property type="nucleotide sequence ID" value="XM_033673691.1"/>
</dbReference>
<evidence type="ECO:0000313" key="1">
    <source>
        <dbReference type="EMBL" id="KAF1816333.1"/>
    </source>
</evidence>
<reference evidence="3" key="2">
    <citation type="submission" date="2020-04" db="EMBL/GenBank/DDBJ databases">
        <authorList>
            <consortium name="NCBI Genome Project"/>
        </authorList>
    </citation>
    <scope>NUCLEOTIDE SEQUENCE</scope>
    <source>
        <strain evidence="3">CBS 781.70</strain>
    </source>
</reference>
<sequence>MSELPKHLPDEPSFHAGCCHSLSKQLITSLDHVFSHTPGSVLSIGSGAGLLEALLLANIDALNIQAVEIQDSKSLGINRYMPEDLMHYVGGTYDLFPGAGTAATWLLVYPRDPRLVAKYLEHFQGGSLRQIVCICPRSEWQRFEDIVRDSSFKEITEVEDSGLQAYEGTFVARLP</sequence>
<gene>
    <name evidence="1 3" type="ORF">P152DRAFT_119530</name>
</gene>
<name>A0A6G1GE62_9PEZI</name>
<accession>A0A6G1GE62</accession>
<dbReference type="OrthoDB" id="2151982at2759"/>
<dbReference type="Proteomes" id="UP000504638">
    <property type="component" value="Unplaced"/>
</dbReference>
<dbReference type="GeneID" id="54414261"/>